<dbReference type="Proteomes" id="UP001234202">
    <property type="component" value="Unassembled WGS sequence"/>
</dbReference>
<sequence>MDKPSKRKTLDTHDGMEDFGDGSGVAHHESARKRTSTGGSGSSRGKKAVVVENPGVVQARRDQNRIAQREFRMRKQQHIRDLEARVAILSGDRDERQEVMSLLIRNLMNENGQLRKMVKNLAGFIGEGLATCLPRLGLTQESMDAFVNRAETEAAHEAYEALKAAKAKEEQSGGPAAPASYSNGNGSGSKKGSYEQLFGPIGGGETPNGSIAGGSKRKFSGVGDDDDDEDEDGEGDDELLEGDFDRDGETPGASLSFRPGQSATAPIGQPSTATAGVSTNPMSRSSSTGFPTPNGLNSLRGTASAPNTIRTAPVSTVHGVPLHTLDRLDSPTAGPDSVSDFSFSPYYSNQVAPSSASGNTPGGGAHNRATPTNSSLPPPPTGLPMQYLSSTLHELRDPLASPETTTNPNQLPTFHYQPQQQQQFIHQNQQQNINMSVPQHQPSYTVQPQSQSLVTTNGSSALRPEQGEEARETFDREFERVINNTMGRKQESFQLISYHLNNFHVNPNYVLPLSLRPTQAQRTIPHEHIIDGIIFPTLRDKMIILRGQFTVNNWPWGPSGEY</sequence>
<comment type="caution">
    <text evidence="1">The sequence shown here is derived from an EMBL/GenBank/DDBJ whole genome shotgun (WGS) entry which is preliminary data.</text>
</comment>
<keyword evidence="2" id="KW-1185">Reference proteome</keyword>
<gene>
    <name evidence="1" type="ORF">QFC24_005217</name>
</gene>
<proteinExistence type="predicted"/>
<dbReference type="EMBL" id="JASBWV010000020">
    <property type="protein sequence ID" value="KAJ9120542.1"/>
    <property type="molecule type" value="Genomic_DNA"/>
</dbReference>
<name>A0ACC2XCT3_9TREE</name>
<protein>
    <submittedName>
        <fullName evidence="1">Uncharacterized protein</fullName>
    </submittedName>
</protein>
<evidence type="ECO:0000313" key="1">
    <source>
        <dbReference type="EMBL" id="KAJ9120542.1"/>
    </source>
</evidence>
<accession>A0ACC2XCT3</accession>
<reference evidence="1" key="1">
    <citation type="submission" date="2023-04" db="EMBL/GenBank/DDBJ databases">
        <title>Draft Genome sequencing of Naganishia species isolated from polar environments using Oxford Nanopore Technology.</title>
        <authorList>
            <person name="Leo P."/>
            <person name="Venkateswaran K."/>
        </authorList>
    </citation>
    <scope>NUCLEOTIDE SEQUENCE</scope>
    <source>
        <strain evidence="1">DBVPG 5303</strain>
    </source>
</reference>
<organism evidence="1 2">
    <name type="scientific">Naganishia onofrii</name>
    <dbReference type="NCBI Taxonomy" id="1851511"/>
    <lineage>
        <taxon>Eukaryota</taxon>
        <taxon>Fungi</taxon>
        <taxon>Dikarya</taxon>
        <taxon>Basidiomycota</taxon>
        <taxon>Agaricomycotina</taxon>
        <taxon>Tremellomycetes</taxon>
        <taxon>Filobasidiales</taxon>
        <taxon>Filobasidiaceae</taxon>
        <taxon>Naganishia</taxon>
    </lineage>
</organism>
<evidence type="ECO:0000313" key="2">
    <source>
        <dbReference type="Proteomes" id="UP001234202"/>
    </source>
</evidence>